<proteinExistence type="predicted"/>
<keyword evidence="2" id="KW-1185">Reference proteome</keyword>
<dbReference type="Proteomes" id="UP000193685">
    <property type="component" value="Unassembled WGS sequence"/>
</dbReference>
<sequence length="68" mass="7699">MTDQVRSYNVFVSSISCSRVACDRYMMKQCKCRLSVRSPNFIPHSHTSKCIAALADLKLEITQSEEAI</sequence>
<gene>
    <name evidence="1" type="ORF">BCR37DRAFT_203038</name>
</gene>
<evidence type="ECO:0000313" key="2">
    <source>
        <dbReference type="Proteomes" id="UP000193685"/>
    </source>
</evidence>
<reference evidence="1 2" key="1">
    <citation type="submission" date="2016-07" db="EMBL/GenBank/DDBJ databases">
        <title>Pervasive Adenine N6-methylation of Active Genes in Fungi.</title>
        <authorList>
            <consortium name="DOE Joint Genome Institute"/>
            <person name="Mondo S.J."/>
            <person name="Dannebaum R.O."/>
            <person name="Kuo R.C."/>
            <person name="Labutti K."/>
            <person name="Haridas S."/>
            <person name="Kuo A."/>
            <person name="Salamov A."/>
            <person name="Ahrendt S.R."/>
            <person name="Lipzen A."/>
            <person name="Sullivan W."/>
            <person name="Andreopoulos W.B."/>
            <person name="Clum A."/>
            <person name="Lindquist E."/>
            <person name="Daum C."/>
            <person name="Ramamoorthy G.K."/>
            <person name="Gryganskyi A."/>
            <person name="Culley D."/>
            <person name="Magnuson J.K."/>
            <person name="James T.Y."/>
            <person name="O'Malley M.A."/>
            <person name="Stajich J.E."/>
            <person name="Spatafora J.W."/>
            <person name="Visel A."/>
            <person name="Grigoriev I.V."/>
        </authorList>
    </citation>
    <scope>NUCLEOTIDE SEQUENCE [LARGE SCALE GENOMIC DNA]</scope>
    <source>
        <strain evidence="1 2">12-1054</strain>
    </source>
</reference>
<dbReference type="PROSITE" id="PS51257">
    <property type="entry name" value="PROKAR_LIPOPROTEIN"/>
    <property type="match status" value="1"/>
</dbReference>
<dbReference type="AlphaFoldDB" id="A0A1Y2ETI8"/>
<accession>A0A1Y2ETI8</accession>
<organism evidence="1 2">
    <name type="scientific">Protomyces lactucae-debilis</name>
    <dbReference type="NCBI Taxonomy" id="2754530"/>
    <lineage>
        <taxon>Eukaryota</taxon>
        <taxon>Fungi</taxon>
        <taxon>Dikarya</taxon>
        <taxon>Ascomycota</taxon>
        <taxon>Taphrinomycotina</taxon>
        <taxon>Taphrinomycetes</taxon>
        <taxon>Taphrinales</taxon>
        <taxon>Protomycetaceae</taxon>
        <taxon>Protomyces</taxon>
    </lineage>
</organism>
<dbReference type="EMBL" id="MCFI01000029">
    <property type="protein sequence ID" value="ORY74624.1"/>
    <property type="molecule type" value="Genomic_DNA"/>
</dbReference>
<evidence type="ECO:0000313" key="1">
    <source>
        <dbReference type="EMBL" id="ORY74624.1"/>
    </source>
</evidence>
<name>A0A1Y2ETI8_PROLT</name>
<dbReference type="GeneID" id="63782966"/>
<dbReference type="RefSeq" id="XP_040722098.1">
    <property type="nucleotide sequence ID" value="XM_040866367.1"/>
</dbReference>
<comment type="caution">
    <text evidence="1">The sequence shown here is derived from an EMBL/GenBank/DDBJ whole genome shotgun (WGS) entry which is preliminary data.</text>
</comment>
<protein>
    <submittedName>
        <fullName evidence="1">Uncharacterized protein</fullName>
    </submittedName>
</protein>